<dbReference type="GO" id="GO:0000976">
    <property type="term" value="F:transcription cis-regulatory region binding"/>
    <property type="evidence" value="ECO:0007669"/>
    <property type="project" value="TreeGrafter"/>
</dbReference>
<dbReference type="Proteomes" id="UP000660611">
    <property type="component" value="Unassembled WGS sequence"/>
</dbReference>
<dbReference type="EMBL" id="BONQ01000062">
    <property type="protein sequence ID" value="GIG46179.1"/>
    <property type="molecule type" value="Genomic_DNA"/>
</dbReference>
<name>A0A919U849_9ACTN</name>
<feature type="DNA-binding region" description="H-T-H motif" evidence="4">
    <location>
        <begin position="50"/>
        <end position="69"/>
    </location>
</feature>
<organism evidence="7 8">
    <name type="scientific">Dactylosporangium siamense</name>
    <dbReference type="NCBI Taxonomy" id="685454"/>
    <lineage>
        <taxon>Bacteria</taxon>
        <taxon>Bacillati</taxon>
        <taxon>Actinomycetota</taxon>
        <taxon>Actinomycetes</taxon>
        <taxon>Micromonosporales</taxon>
        <taxon>Micromonosporaceae</taxon>
        <taxon>Dactylosporangium</taxon>
    </lineage>
</organism>
<dbReference type="Gene3D" id="1.10.357.10">
    <property type="entry name" value="Tetracycline Repressor, domain 2"/>
    <property type="match status" value="1"/>
</dbReference>
<dbReference type="InterPro" id="IPR023772">
    <property type="entry name" value="DNA-bd_HTH_TetR-type_CS"/>
</dbReference>
<proteinExistence type="predicted"/>
<dbReference type="PANTHER" id="PTHR30055">
    <property type="entry name" value="HTH-TYPE TRANSCRIPTIONAL REGULATOR RUTR"/>
    <property type="match status" value="1"/>
</dbReference>
<comment type="caution">
    <text evidence="7">The sequence shown here is derived from an EMBL/GenBank/DDBJ whole genome shotgun (WGS) entry which is preliminary data.</text>
</comment>
<dbReference type="Pfam" id="PF00440">
    <property type="entry name" value="TetR_N"/>
    <property type="match status" value="1"/>
</dbReference>
<dbReference type="PROSITE" id="PS50977">
    <property type="entry name" value="HTH_TETR_2"/>
    <property type="match status" value="1"/>
</dbReference>
<keyword evidence="2 4" id="KW-0238">DNA-binding</keyword>
<sequence length="211" mass="24320">MEQNQAATAPRVVRGRNRIRTSESDADDVRAHIQRVALELFIEEGYDKTSLREIAEKLGVTKAALYYHFPTKDDIVNSLIEHRIAAIDALMEWAEAQPRTEQTRVEFVQRYFVLHDVAKHEHVIRFFERNQTLINTLPAGKLMKGQMERVFGFLMDPAESTVQQMRRAMAIFTIHAGHFLFRGRDDLSAQDRRDATLVVAEDLMRLAAEQP</sequence>
<dbReference type="InterPro" id="IPR050109">
    <property type="entry name" value="HTH-type_TetR-like_transc_reg"/>
</dbReference>
<evidence type="ECO:0000256" key="3">
    <source>
        <dbReference type="ARBA" id="ARBA00023163"/>
    </source>
</evidence>
<feature type="domain" description="HTH tetR-type" evidence="6">
    <location>
        <begin position="27"/>
        <end position="87"/>
    </location>
</feature>
<dbReference type="InterPro" id="IPR009057">
    <property type="entry name" value="Homeodomain-like_sf"/>
</dbReference>
<dbReference type="PANTHER" id="PTHR30055:SF234">
    <property type="entry name" value="HTH-TYPE TRANSCRIPTIONAL REGULATOR BETI"/>
    <property type="match status" value="1"/>
</dbReference>
<dbReference type="InterPro" id="IPR001647">
    <property type="entry name" value="HTH_TetR"/>
</dbReference>
<dbReference type="PRINTS" id="PR00455">
    <property type="entry name" value="HTHTETR"/>
</dbReference>
<keyword evidence="1" id="KW-0805">Transcription regulation</keyword>
<gene>
    <name evidence="7" type="ORF">Dsi01nite_042200</name>
</gene>
<feature type="region of interest" description="Disordered" evidence="5">
    <location>
        <begin position="1"/>
        <end position="24"/>
    </location>
</feature>
<keyword evidence="8" id="KW-1185">Reference proteome</keyword>
<dbReference type="AlphaFoldDB" id="A0A919U849"/>
<protein>
    <submittedName>
        <fullName evidence="7">TetR family transcriptional regulator</fullName>
    </submittedName>
</protein>
<evidence type="ECO:0000313" key="8">
    <source>
        <dbReference type="Proteomes" id="UP000660611"/>
    </source>
</evidence>
<evidence type="ECO:0000256" key="1">
    <source>
        <dbReference type="ARBA" id="ARBA00023015"/>
    </source>
</evidence>
<evidence type="ECO:0000313" key="7">
    <source>
        <dbReference type="EMBL" id="GIG46179.1"/>
    </source>
</evidence>
<evidence type="ECO:0000259" key="6">
    <source>
        <dbReference type="PROSITE" id="PS50977"/>
    </source>
</evidence>
<keyword evidence="3" id="KW-0804">Transcription</keyword>
<dbReference type="SUPFAM" id="SSF46689">
    <property type="entry name" value="Homeodomain-like"/>
    <property type="match status" value="1"/>
</dbReference>
<evidence type="ECO:0000256" key="5">
    <source>
        <dbReference type="SAM" id="MobiDB-lite"/>
    </source>
</evidence>
<dbReference type="RefSeq" id="WP_203847955.1">
    <property type="nucleotide sequence ID" value="NZ_BAAAVW010000013.1"/>
</dbReference>
<reference evidence="7" key="1">
    <citation type="submission" date="2021-01" db="EMBL/GenBank/DDBJ databases">
        <title>Whole genome shotgun sequence of Dactylosporangium siamense NBRC 106093.</title>
        <authorList>
            <person name="Komaki H."/>
            <person name="Tamura T."/>
        </authorList>
    </citation>
    <scope>NUCLEOTIDE SEQUENCE</scope>
    <source>
        <strain evidence="7">NBRC 106093</strain>
    </source>
</reference>
<evidence type="ECO:0000256" key="4">
    <source>
        <dbReference type="PROSITE-ProRule" id="PRU00335"/>
    </source>
</evidence>
<dbReference type="PROSITE" id="PS01081">
    <property type="entry name" value="HTH_TETR_1"/>
    <property type="match status" value="1"/>
</dbReference>
<dbReference type="GO" id="GO:0003700">
    <property type="term" value="F:DNA-binding transcription factor activity"/>
    <property type="evidence" value="ECO:0007669"/>
    <property type="project" value="TreeGrafter"/>
</dbReference>
<accession>A0A919U849</accession>
<evidence type="ECO:0000256" key="2">
    <source>
        <dbReference type="ARBA" id="ARBA00023125"/>
    </source>
</evidence>